<dbReference type="PANTHER" id="PTHR35596:SF1">
    <property type="entry name" value="MICROBIAL-TYPE PARG CATALYTIC DOMAIN-CONTAINING PROTEIN"/>
    <property type="match status" value="1"/>
</dbReference>
<feature type="region of interest" description="Disordered" evidence="1">
    <location>
        <begin position="119"/>
        <end position="171"/>
    </location>
</feature>
<feature type="compositionally biased region" description="Low complexity" evidence="1">
    <location>
        <begin position="1938"/>
        <end position="1949"/>
    </location>
</feature>
<organism evidence="3 4">
    <name type="scientific">Rotaria magnacalcarata</name>
    <dbReference type="NCBI Taxonomy" id="392030"/>
    <lineage>
        <taxon>Eukaryota</taxon>
        <taxon>Metazoa</taxon>
        <taxon>Spiralia</taxon>
        <taxon>Gnathifera</taxon>
        <taxon>Rotifera</taxon>
        <taxon>Eurotatoria</taxon>
        <taxon>Bdelloidea</taxon>
        <taxon>Philodinida</taxon>
        <taxon>Philodinidae</taxon>
        <taxon>Rotaria</taxon>
    </lineage>
</organism>
<dbReference type="InterPro" id="IPR012664">
    <property type="entry name" value="CHP02452"/>
</dbReference>
<dbReference type="InterPro" id="IPR043472">
    <property type="entry name" value="Macro_dom-like"/>
</dbReference>
<feature type="compositionally biased region" description="Low complexity" evidence="1">
    <location>
        <begin position="2090"/>
        <end position="2099"/>
    </location>
</feature>
<dbReference type="Proteomes" id="UP000663855">
    <property type="component" value="Unassembled WGS sequence"/>
</dbReference>
<dbReference type="NCBIfam" id="TIGR02452">
    <property type="entry name" value="TIGR02452 family protein"/>
    <property type="match status" value="1"/>
</dbReference>
<evidence type="ECO:0000313" key="4">
    <source>
        <dbReference type="Proteomes" id="UP000663855"/>
    </source>
</evidence>
<dbReference type="Gene3D" id="3.40.220.10">
    <property type="entry name" value="Leucine Aminopeptidase, subunit E, domain 1"/>
    <property type="match status" value="1"/>
</dbReference>
<comment type="caution">
    <text evidence="3">The sequence shown here is derived from an EMBL/GenBank/DDBJ whole genome shotgun (WGS) entry which is preliminary data.</text>
</comment>
<dbReference type="PANTHER" id="PTHR35596">
    <property type="entry name" value="DUF2263 DOMAIN-CONTAINING PROTEIN"/>
    <property type="match status" value="1"/>
</dbReference>
<feature type="compositionally biased region" description="Basic and acidic residues" evidence="1">
    <location>
        <begin position="259"/>
        <end position="274"/>
    </location>
</feature>
<feature type="compositionally biased region" description="Polar residues" evidence="1">
    <location>
        <begin position="86"/>
        <end position="103"/>
    </location>
</feature>
<sequence length="2177" mass="249694">MSAQQDDISERFRSEQDKRPVPAARSINDCVGQSGGRTQSNTERSIEPNPTDASTSSMGQKYSQRSTSYSGDSPNGLRTHNPPGDNISSSPLPKPRLNQQSSSAELTLFNSDYVSQTSTHSKHSIASNDPVFGPTEKPTSLSSKHSMDGSLTRNRTDKSSRNQSYDGGNENYAAAATTNQNDNQLRLYPAITDRLDSKASTSTSLSKRLLVASKSYDEADGHRAHPPSTPPSTPEVVSKQKSPFFASPSHLFTSEENDESKRRSVVDDRSRIEQTKIIPSPSDTHQRYPYERTSSRTYDDNTSNSSPSTLPRSSSREYPIVAYIPSLPSTIEKLKLRITSCLYQEHKFQIIDIKCSSQLDVGIIYLKDENEKHHLVNNIKNITVSPDSNEIVSFVAELELISYVFIRSKDSRNLPLANEIAQQWTKTYDGNCPANCEYLSDEFRNIFRIVTKSFSEFVNKVVPSLFRIDNQLVEVYFRADCCFLENLPTNFNESNLKSVIAKQINNKDISSKSIYIQYNQTEANAVVLTRDEARSWASFRLINLDGHYIVKIDQLFYQLRIPNAPGSISISSLENSEMFAGTGVKVRRSRGDIILDLSDKRLFEKCLQKRTLDVENYQLRIEAYSSSTHYEDWEINGKNWYETEMSNCKSDIMQFICEPEHPIFRFKWNPEAFLEQLRRWSAKPNSNATNQRDLDGNLSNRQRHLIRMTVMLNTIGVLKQGSYYTINKEVKLKSKPLKTIVYNHQSKLQRATTISNPMKYPYKITSVSVINQDCLVAYEDLLSKGHRPLLLNMANAFSPGGGYRKGDGAQEENIFRRSNYYRSLDMDLDDGKPADRVYCTINCDTKPLIGGEKMYPMDEFGAIYTSGLTVFRQPENNGYDFMDTPVYDVCAIAIAAYRNPRLDRDDKNLLSKKYSIKMRKKIENIFAIAHHHNHDCLVLSAFGCGAFRNPPTHVAKIFKSVIKQYAGFFEHIYFAIIDDHNTGLDFNPNGNYRPFQEVLDKVQYKPVRQEMPDMMIGPWRILNKTNNDDIVLDDVRIWNLQPCHYGGQCRDLDKQQHCREYMHPPLCPYTDSSRDCKSENNNDHMLWFRHKIKCSYSDKCRLTDDPVHMTHYEHPKISRDDRGTVGMHQECTQYGGDVQLSKDNDSTSTHNDVRKRKTIIKEVNEFPATCPFTPFHCQQYNLLSQSTDIEKLPLDVRDHCSRFLHVCRLGRQCCETLNSHLEKTIHVARNICPDGERCSKLHQDDHLGSLSHAKIDDIRVLCIFPAYECQDFRKPEHTRQFRHCGNFDNSSVIQYCELNKRINFLQNQQTIVALINDYAKKLPLRASLSIPTAIPRFIRKWVPIYQCSKAIFELILAHGHVMSNKTIEELQMPNLLIQTIQRNKQIESIANLYKNKSILDHINNYIKAIFFIEYNRRVCQTKPTITNERSTTCFPPSTTTSDDADLNDTIRTEEKYLKEMLSQKEVDIIRRSTITIVQVSLDSQMHPGDLRKTPNESFSPDKHICTIFGPQLRCDHGDIVLVFKRKVMLHPDANFCLQSEDAFLNGNAFMQRPWMKDSGSFHGRMKQLQEAKLHCSIVGHDYAAAADLMATIGLRDKTMNVDLNAIMKHLKSINSNTTFEGHLPDFIPLDYIGEVYIPKNLFQSLSSPAQMAARSIFGDSLRITNHEVNLSPQASGESRSLEKSRVEYQQYVIDKLFEVSTLDTEPFQELSGIVITLPPSHFLEHVPLPYTIEQIYDYYIQSQNQNSISDEIYIYWQAMYGDMMLTLSTEPLASIDNRQRTKCLVCYIAGTPSTTPTDYRESYTYLNLGDPLKHEYVMNKRSFLANSNTFHRGCNLDGFLLYCLKLQRDTGQVTLSHAGPNSIYSYETVSYMFSKSDLKLNDLNFIHVSAGSHQVPVRNLMVHFHPIHDFHPAFDQYFKSNNSPPIQPAPHNPDRARSAAAAKPAENNAQSIISKLNQFPGGSRDIDIDRRKIQPCRDSINCLKIISEEHCKRFSHPCRFSEVCRNKDREPNLTHEPHRVSNCSLGRSCKKLDDPYHRAAYRHVELPDFLFPCRDQNSCKNRTFEHRVKYSHGEKLERKIINEDPDKPRSFSNPSSSESYLDDQRNPRNQQHQGHDENRNEKLPCRYGLKCRDRNIAHHCSRYSHPSNQDKGRKPCPFGSTCYNTTDAKHISEFSHG</sequence>
<accession>A0A814XT80</accession>
<evidence type="ECO:0000259" key="2">
    <source>
        <dbReference type="Pfam" id="PF10021"/>
    </source>
</evidence>
<feature type="region of interest" description="Disordered" evidence="1">
    <location>
        <begin position="216"/>
        <end position="313"/>
    </location>
</feature>
<feature type="compositionally biased region" description="Low complexity" evidence="1">
    <location>
        <begin position="301"/>
        <end position="313"/>
    </location>
</feature>
<feature type="region of interest" description="Disordered" evidence="1">
    <location>
        <begin position="1921"/>
        <end position="1951"/>
    </location>
</feature>
<reference evidence="3" key="1">
    <citation type="submission" date="2021-02" db="EMBL/GenBank/DDBJ databases">
        <authorList>
            <person name="Nowell W R."/>
        </authorList>
    </citation>
    <scope>NUCLEOTIDE SEQUENCE</scope>
</reference>
<gene>
    <name evidence="3" type="ORF">CJN711_LOCUS12969</name>
</gene>
<feature type="compositionally biased region" description="Polar residues" evidence="1">
    <location>
        <begin position="137"/>
        <end position="153"/>
    </location>
</feature>
<feature type="compositionally biased region" description="Polar residues" evidence="1">
    <location>
        <begin position="51"/>
        <end position="78"/>
    </location>
</feature>
<feature type="compositionally biased region" description="Basic and acidic residues" evidence="1">
    <location>
        <begin position="8"/>
        <end position="20"/>
    </location>
</feature>
<feature type="region of interest" description="Disordered" evidence="1">
    <location>
        <begin position="1"/>
        <end position="103"/>
    </location>
</feature>
<evidence type="ECO:0000313" key="3">
    <source>
        <dbReference type="EMBL" id="CAF1220224.1"/>
    </source>
</evidence>
<dbReference type="Pfam" id="PF10021">
    <property type="entry name" value="PARG_cat_microb"/>
    <property type="match status" value="1"/>
</dbReference>
<proteinExistence type="predicted"/>
<dbReference type="InterPro" id="IPR019261">
    <property type="entry name" value="PARG_cat_microbial"/>
</dbReference>
<feature type="compositionally biased region" description="Basic and acidic residues" evidence="1">
    <location>
        <begin position="284"/>
        <end position="299"/>
    </location>
</feature>
<feature type="region of interest" description="Disordered" evidence="1">
    <location>
        <begin position="2077"/>
        <end position="2121"/>
    </location>
</feature>
<name>A0A814XT80_9BILA</name>
<feature type="compositionally biased region" description="Basic and acidic residues" evidence="1">
    <location>
        <begin position="2077"/>
        <end position="2089"/>
    </location>
</feature>
<dbReference type="SUPFAM" id="SSF52949">
    <property type="entry name" value="Macro domain-like"/>
    <property type="match status" value="1"/>
</dbReference>
<feature type="domain" description="Microbial-type PARG catalytic" evidence="2">
    <location>
        <begin position="713"/>
        <end position="872"/>
    </location>
</feature>
<evidence type="ECO:0000256" key="1">
    <source>
        <dbReference type="SAM" id="MobiDB-lite"/>
    </source>
</evidence>
<protein>
    <recommendedName>
        <fullName evidence="2">Microbial-type PARG catalytic domain-containing protein</fullName>
    </recommendedName>
</protein>
<dbReference type="EMBL" id="CAJNOV010005632">
    <property type="protein sequence ID" value="CAF1220224.1"/>
    <property type="molecule type" value="Genomic_DNA"/>
</dbReference>